<keyword evidence="2" id="KW-0732">Signal</keyword>
<dbReference type="AlphaFoldDB" id="A0A814AFT6"/>
<sequence>MLALTLFVFLTIGVSMANSHACTCCFPNMADVCQTMAIDLVSCDECTNVFCANHVKGCQGLNCKAICQPDTSSSSTTLPSSSFSSKTSSPSSSTFSSGSRIQWEPCTISISSVVLVFLRAYIILE</sequence>
<comment type="caution">
    <text evidence="3">The sequence shown here is derived from an EMBL/GenBank/DDBJ whole genome shotgun (WGS) entry which is preliminary data.</text>
</comment>
<feature type="chain" id="PRO_5036223823" evidence="2">
    <location>
        <begin position="18"/>
        <end position="125"/>
    </location>
</feature>
<reference evidence="3" key="1">
    <citation type="submission" date="2021-02" db="EMBL/GenBank/DDBJ databases">
        <authorList>
            <person name="Nowell W R."/>
        </authorList>
    </citation>
    <scope>NUCLEOTIDE SEQUENCE</scope>
</reference>
<keyword evidence="5" id="KW-1185">Reference proteome</keyword>
<feature type="region of interest" description="Disordered" evidence="1">
    <location>
        <begin position="69"/>
        <end position="99"/>
    </location>
</feature>
<dbReference type="EMBL" id="CAJNOR010000554">
    <property type="protein sequence ID" value="CAF0946452.1"/>
    <property type="molecule type" value="Genomic_DNA"/>
</dbReference>
<protein>
    <submittedName>
        <fullName evidence="3">Uncharacterized protein</fullName>
    </submittedName>
</protein>
<dbReference type="Proteomes" id="UP000663852">
    <property type="component" value="Unassembled WGS sequence"/>
</dbReference>
<proteinExistence type="predicted"/>
<evidence type="ECO:0000313" key="6">
    <source>
        <dbReference type="Proteomes" id="UP000663852"/>
    </source>
</evidence>
<evidence type="ECO:0000256" key="2">
    <source>
        <dbReference type="SAM" id="SignalP"/>
    </source>
</evidence>
<organism evidence="3 6">
    <name type="scientific">Adineta ricciae</name>
    <name type="common">Rotifer</name>
    <dbReference type="NCBI Taxonomy" id="249248"/>
    <lineage>
        <taxon>Eukaryota</taxon>
        <taxon>Metazoa</taxon>
        <taxon>Spiralia</taxon>
        <taxon>Gnathifera</taxon>
        <taxon>Rotifera</taxon>
        <taxon>Eurotatoria</taxon>
        <taxon>Bdelloidea</taxon>
        <taxon>Adinetida</taxon>
        <taxon>Adinetidae</taxon>
        <taxon>Adineta</taxon>
    </lineage>
</organism>
<dbReference type="OrthoDB" id="10038530at2759"/>
<feature type="signal peptide" evidence="2">
    <location>
        <begin position="1"/>
        <end position="17"/>
    </location>
</feature>
<name>A0A814AFT6_ADIRI</name>
<evidence type="ECO:0000256" key="1">
    <source>
        <dbReference type="SAM" id="MobiDB-lite"/>
    </source>
</evidence>
<accession>A0A814AFT6</accession>
<gene>
    <name evidence="3" type="ORF">EDS130_LOCUS10433</name>
    <name evidence="4" type="ORF">XAT740_LOCUS10415</name>
</gene>
<evidence type="ECO:0000313" key="4">
    <source>
        <dbReference type="EMBL" id="CAF0946452.1"/>
    </source>
</evidence>
<evidence type="ECO:0000313" key="5">
    <source>
        <dbReference type="Proteomes" id="UP000663828"/>
    </source>
</evidence>
<dbReference type="Proteomes" id="UP000663828">
    <property type="component" value="Unassembled WGS sequence"/>
</dbReference>
<feature type="compositionally biased region" description="Low complexity" evidence="1">
    <location>
        <begin position="71"/>
        <end position="99"/>
    </location>
</feature>
<dbReference type="EMBL" id="CAJNOJ010000036">
    <property type="protein sequence ID" value="CAF0914239.1"/>
    <property type="molecule type" value="Genomic_DNA"/>
</dbReference>
<evidence type="ECO:0000313" key="3">
    <source>
        <dbReference type="EMBL" id="CAF0914239.1"/>
    </source>
</evidence>